<keyword evidence="1 2" id="KW-0732">Signal</keyword>
<gene>
    <name evidence="5" type="ORF">SAMN05421866_1920</name>
</gene>
<dbReference type="Pfam" id="PF19081">
    <property type="entry name" value="Ig_7"/>
    <property type="match status" value="1"/>
</dbReference>
<evidence type="ECO:0000313" key="6">
    <source>
        <dbReference type="Proteomes" id="UP000184047"/>
    </source>
</evidence>
<evidence type="ECO:0000259" key="3">
    <source>
        <dbReference type="Pfam" id="PF18962"/>
    </source>
</evidence>
<dbReference type="OrthoDB" id="9805017at2"/>
<dbReference type="EMBL" id="FQWT01000002">
    <property type="protein sequence ID" value="SHH04200.1"/>
    <property type="molecule type" value="Genomic_DNA"/>
</dbReference>
<dbReference type="STRING" id="421058.SAMN05421866_1920"/>
<dbReference type="NCBIfam" id="TIGR04183">
    <property type="entry name" value="Por_Secre_tail"/>
    <property type="match status" value="1"/>
</dbReference>
<evidence type="ECO:0000256" key="1">
    <source>
        <dbReference type="ARBA" id="ARBA00022729"/>
    </source>
</evidence>
<dbReference type="InterPro" id="IPR044023">
    <property type="entry name" value="Ig_7"/>
</dbReference>
<evidence type="ECO:0000313" key="5">
    <source>
        <dbReference type="EMBL" id="SHH04200.1"/>
    </source>
</evidence>
<dbReference type="eggNOG" id="COG1361">
    <property type="taxonomic scope" value="Bacteria"/>
</dbReference>
<dbReference type="AlphaFoldDB" id="A0A1M5PR76"/>
<dbReference type="Gene3D" id="2.60.120.260">
    <property type="entry name" value="Galactose-binding domain-like"/>
    <property type="match status" value="1"/>
</dbReference>
<sequence length="366" mass="39925">MKKNYFRFLKLLAFCPVVIGAQVNLPYTEDFGGSTTQSQWDYSNPVTIVVENTSVDSPDGGTGGSLMYNFYNSLGLSTYNVKSPVLNNPTNAPVGVSFQFAAANRYTMPAALQTVFADDHILLEYSTDGGQTYTLMHDYEIGRTGELNTGGTIPSFFTPTSQQWVTKNILLPAGTNRVNFKGVKNNVNQAGNFAFLDHVIFQICDGNTPAPTGNSPQNFCSSQTLANLAVTGTNIQWYDAATGGNLLPGTTALVNGTTYYASQVVGACESTTRLAVTVNSNCLSVNEASDDNDFNFFPNPVNDILHINSKINVMKVIIYAVDGKLVQSVQDKKITSINMNKLIHGNYFVEFTFENGRKSQHKIIKK</sequence>
<evidence type="ECO:0000259" key="4">
    <source>
        <dbReference type="Pfam" id="PF19081"/>
    </source>
</evidence>
<feature type="signal peptide" evidence="2">
    <location>
        <begin position="1"/>
        <end position="21"/>
    </location>
</feature>
<dbReference type="Pfam" id="PF18962">
    <property type="entry name" value="Por_Secre_tail"/>
    <property type="match status" value="1"/>
</dbReference>
<feature type="domain" description="Secretion system C-terminal sorting" evidence="3">
    <location>
        <begin position="297"/>
        <end position="364"/>
    </location>
</feature>
<keyword evidence="6" id="KW-1185">Reference proteome</keyword>
<protein>
    <submittedName>
        <fullName evidence="5">Por secretion system C-terminal sorting domain-containing protein</fullName>
    </submittedName>
</protein>
<dbReference type="InterPro" id="IPR026444">
    <property type="entry name" value="Secre_tail"/>
</dbReference>
<organism evidence="5 6">
    <name type="scientific">Chryseobacterium oranimense</name>
    <dbReference type="NCBI Taxonomy" id="421058"/>
    <lineage>
        <taxon>Bacteria</taxon>
        <taxon>Pseudomonadati</taxon>
        <taxon>Bacteroidota</taxon>
        <taxon>Flavobacteriia</taxon>
        <taxon>Flavobacteriales</taxon>
        <taxon>Weeksellaceae</taxon>
        <taxon>Chryseobacterium group</taxon>
        <taxon>Chryseobacterium</taxon>
    </lineage>
</organism>
<proteinExistence type="predicted"/>
<dbReference type="RefSeq" id="WP_073062138.1">
    <property type="nucleotide sequence ID" value="NZ_FQWT01000002.1"/>
</dbReference>
<feature type="chain" id="PRO_5012997028" evidence="2">
    <location>
        <begin position="22"/>
        <end position="366"/>
    </location>
</feature>
<name>A0A1M5PR76_9FLAO</name>
<evidence type="ECO:0000256" key="2">
    <source>
        <dbReference type="SAM" id="SignalP"/>
    </source>
</evidence>
<feature type="domain" description="Ig-like" evidence="4">
    <location>
        <begin position="210"/>
        <end position="279"/>
    </location>
</feature>
<reference evidence="6" key="1">
    <citation type="submission" date="2016-11" db="EMBL/GenBank/DDBJ databases">
        <authorList>
            <person name="Varghese N."/>
            <person name="Submissions S."/>
        </authorList>
    </citation>
    <scope>NUCLEOTIDE SEQUENCE [LARGE SCALE GENOMIC DNA]</scope>
    <source>
        <strain evidence="6">DSM 19055</strain>
    </source>
</reference>
<accession>A0A1M5PR76</accession>
<dbReference type="Proteomes" id="UP000184047">
    <property type="component" value="Unassembled WGS sequence"/>
</dbReference>